<keyword evidence="3" id="KW-1185">Reference proteome</keyword>
<evidence type="ECO:0000313" key="3">
    <source>
        <dbReference type="Proteomes" id="UP000638848"/>
    </source>
</evidence>
<dbReference type="EMBL" id="BMEQ01000029">
    <property type="protein sequence ID" value="GGG68227.1"/>
    <property type="molecule type" value="Genomic_DNA"/>
</dbReference>
<evidence type="ECO:0000256" key="1">
    <source>
        <dbReference type="SAM" id="MobiDB-lite"/>
    </source>
</evidence>
<accession>A0A917LZN2</accession>
<feature type="region of interest" description="Disordered" evidence="1">
    <location>
        <begin position="1"/>
        <end position="25"/>
    </location>
</feature>
<dbReference type="RefSeq" id="WP_188539684.1">
    <property type="nucleotide sequence ID" value="NZ_BMEQ01000029.1"/>
</dbReference>
<reference evidence="2" key="1">
    <citation type="journal article" date="2014" name="Int. J. Syst. Evol. Microbiol.">
        <title>Complete genome sequence of Corynebacterium casei LMG S-19264T (=DSM 44701T), isolated from a smear-ripened cheese.</title>
        <authorList>
            <consortium name="US DOE Joint Genome Institute (JGI-PGF)"/>
            <person name="Walter F."/>
            <person name="Albersmeier A."/>
            <person name="Kalinowski J."/>
            <person name="Ruckert C."/>
        </authorList>
    </citation>
    <scope>NUCLEOTIDE SEQUENCE</scope>
    <source>
        <strain evidence="2">CGMCC 1.12187</strain>
    </source>
</reference>
<gene>
    <name evidence="2" type="ORF">GCM10011374_35710</name>
</gene>
<reference evidence="2" key="2">
    <citation type="submission" date="2020-09" db="EMBL/GenBank/DDBJ databases">
        <authorList>
            <person name="Sun Q."/>
            <person name="Zhou Y."/>
        </authorList>
    </citation>
    <scope>NUCLEOTIDE SEQUENCE</scope>
    <source>
        <strain evidence="2">CGMCC 1.12187</strain>
    </source>
</reference>
<sequence>MSGFEEFDHPRAGDGRFTTKARPESGITLAAPVSAGSMIGDPAYDPLAVPAPEGSGIIGSVSDVPAERFPEEFPDDQWGNPEYVMVRAKPEVDLVEVWTNDGTEHLFDTEQDPAAFRIGDRCTIYDDHETDPYAQWRLDRDAHARLRERAARNFLHATGIELGTARSLFGAYIDLPGRPHCARLRGFHLDPRFTQIAPPYEDTALSDEQAAHLLQMPVESIPTLKTSVAHALERNRKGPRTQLSIDEAEALLGTSEHAVVLAPEHRNALIDDCREAARVIGRSYSAPAAAAAAEAEFPTPAQLELLVAIGRMAPYGEQPPAAAHR</sequence>
<feature type="compositionally biased region" description="Basic and acidic residues" evidence="1">
    <location>
        <begin position="1"/>
        <end position="14"/>
    </location>
</feature>
<name>A0A917LZN2_9MICC</name>
<evidence type="ECO:0000313" key="2">
    <source>
        <dbReference type="EMBL" id="GGG68227.1"/>
    </source>
</evidence>
<organism evidence="2 3">
    <name type="scientific">Kocuria dechangensis</name>
    <dbReference type="NCBI Taxonomy" id="1176249"/>
    <lineage>
        <taxon>Bacteria</taxon>
        <taxon>Bacillati</taxon>
        <taxon>Actinomycetota</taxon>
        <taxon>Actinomycetes</taxon>
        <taxon>Micrococcales</taxon>
        <taxon>Micrococcaceae</taxon>
        <taxon>Kocuria</taxon>
    </lineage>
</organism>
<dbReference type="Proteomes" id="UP000638848">
    <property type="component" value="Unassembled WGS sequence"/>
</dbReference>
<comment type="caution">
    <text evidence="2">The sequence shown here is derived from an EMBL/GenBank/DDBJ whole genome shotgun (WGS) entry which is preliminary data.</text>
</comment>
<proteinExistence type="predicted"/>
<protein>
    <submittedName>
        <fullName evidence="2">Uncharacterized protein</fullName>
    </submittedName>
</protein>
<dbReference type="AlphaFoldDB" id="A0A917LZN2"/>